<dbReference type="Proteomes" id="UP000000939">
    <property type="component" value="Chromosome"/>
</dbReference>
<feature type="signal peptide" evidence="2">
    <location>
        <begin position="1"/>
        <end position="20"/>
    </location>
</feature>
<gene>
    <name evidence="3" type="ordered locus">Arnit_0567</name>
</gene>
<keyword evidence="2" id="KW-0732">Signal</keyword>
<dbReference type="OrthoDB" id="5880116at2"/>
<dbReference type="PIRSF" id="PIRSF028069">
    <property type="entry name" value="UCP028069"/>
    <property type="match status" value="1"/>
</dbReference>
<evidence type="ECO:0000313" key="4">
    <source>
        <dbReference type="Proteomes" id="UP000000939"/>
    </source>
</evidence>
<dbReference type="Pfam" id="PF11932">
    <property type="entry name" value="DUF3450"/>
    <property type="match status" value="1"/>
</dbReference>
<dbReference type="InterPro" id="IPR016866">
    <property type="entry name" value="UCP028069"/>
</dbReference>
<organism evidence="3 4">
    <name type="scientific">Arcobacter nitrofigilis (strain ATCC 33309 / DSM 7299 / CCUG 15893 / LMG 7604 / NCTC 12251 / CI)</name>
    <name type="common">Campylobacter nitrofigilis</name>
    <dbReference type="NCBI Taxonomy" id="572480"/>
    <lineage>
        <taxon>Bacteria</taxon>
        <taxon>Pseudomonadati</taxon>
        <taxon>Campylobacterota</taxon>
        <taxon>Epsilonproteobacteria</taxon>
        <taxon>Campylobacterales</taxon>
        <taxon>Arcobacteraceae</taxon>
        <taxon>Arcobacter</taxon>
    </lineage>
</organism>
<accession>D5UZJ5</accession>
<evidence type="ECO:0000256" key="2">
    <source>
        <dbReference type="SAM" id="SignalP"/>
    </source>
</evidence>
<name>D5UZJ5_ARCNC</name>
<dbReference type="EMBL" id="CP001999">
    <property type="protein sequence ID" value="ADG92232.1"/>
    <property type="molecule type" value="Genomic_DNA"/>
</dbReference>
<keyword evidence="1" id="KW-0175">Coiled coil</keyword>
<evidence type="ECO:0000313" key="3">
    <source>
        <dbReference type="EMBL" id="ADG92232.1"/>
    </source>
</evidence>
<dbReference type="RefSeq" id="WP_013134377.1">
    <property type="nucleotide sequence ID" value="NC_014166.1"/>
</dbReference>
<dbReference type="STRING" id="572480.Arnit_0567"/>
<dbReference type="AlphaFoldDB" id="D5UZJ5"/>
<dbReference type="eggNOG" id="COG1196">
    <property type="taxonomic scope" value="Bacteria"/>
</dbReference>
<sequence precursor="true">MFKTFNCLILFAFISTGLFASDLDKSLNVIQKSNDTLKSYQKKIDKSEDIRETLFDQYKQKNAQLRNTQKYNEQLEKIILSQKEELNSINQQLIDIEQTKKNIYPLMLEMISSLKILIESDTPFLLQEREERVKRLEDSLSKADIKTNEKFRIILEAFKIEYDYAKTIEAYQEKIGNTSYNILRLGRVALYYQSLDLKNYGYYNKETKKWQEITDNTSKSNIRKAIKIAKKQGNVTLLNLPFLAKKEAK</sequence>
<reference evidence="3 4" key="1">
    <citation type="journal article" date="2010" name="Stand. Genomic Sci.">
        <title>Complete genome sequence of Arcobacter nitrofigilis type strain (CI).</title>
        <authorList>
            <person name="Pati A."/>
            <person name="Gronow S."/>
            <person name="Lapidus A."/>
            <person name="Copeland A."/>
            <person name="Glavina Del Rio T."/>
            <person name="Nolan M."/>
            <person name="Lucas S."/>
            <person name="Tice H."/>
            <person name="Cheng J.F."/>
            <person name="Han C."/>
            <person name="Chertkov O."/>
            <person name="Bruce D."/>
            <person name="Tapia R."/>
            <person name="Goodwin L."/>
            <person name="Pitluck S."/>
            <person name="Liolios K."/>
            <person name="Ivanova N."/>
            <person name="Mavromatis K."/>
            <person name="Chen A."/>
            <person name="Palaniappan K."/>
            <person name="Land M."/>
            <person name="Hauser L."/>
            <person name="Chang Y.J."/>
            <person name="Jeffries C.D."/>
            <person name="Detter J.C."/>
            <person name="Rohde M."/>
            <person name="Goker M."/>
            <person name="Bristow J."/>
            <person name="Eisen J.A."/>
            <person name="Markowitz V."/>
            <person name="Hugenholtz P."/>
            <person name="Klenk H.P."/>
            <person name="Kyrpides N.C."/>
        </authorList>
    </citation>
    <scope>NUCLEOTIDE SEQUENCE [LARGE SCALE GENOMIC DNA]</scope>
    <source>
        <strain evidence="4">ATCC 33309 / DSM 7299 / CCUG 15893 / LMG 7604 / NCTC 12251 / CI</strain>
    </source>
</reference>
<keyword evidence="4" id="KW-1185">Reference proteome</keyword>
<proteinExistence type="predicted"/>
<dbReference type="HOGENOM" id="CLU_085088_0_0_7"/>
<feature type="coiled-coil region" evidence="1">
    <location>
        <begin position="30"/>
        <end position="99"/>
    </location>
</feature>
<protein>
    <submittedName>
        <fullName evidence="3">TonB system biopolymer transport component</fullName>
    </submittedName>
</protein>
<feature type="chain" id="PRO_5003077929" evidence="2">
    <location>
        <begin position="21"/>
        <end position="249"/>
    </location>
</feature>
<dbReference type="KEGG" id="ant:Arnit_0567"/>
<evidence type="ECO:0000256" key="1">
    <source>
        <dbReference type="SAM" id="Coils"/>
    </source>
</evidence>